<dbReference type="InterPro" id="IPR036390">
    <property type="entry name" value="WH_DNA-bd_sf"/>
</dbReference>
<proteinExistence type="predicted"/>
<keyword evidence="2" id="KW-1185">Reference proteome</keyword>
<dbReference type="Proteomes" id="UP000547614">
    <property type="component" value="Unassembled WGS sequence"/>
</dbReference>
<protein>
    <recommendedName>
        <fullName evidence="3">Helix-turn-helix type 11 domain-containing protein</fullName>
    </recommendedName>
</protein>
<name>A0A839VAY1_9GAMM</name>
<gene>
    <name evidence="1" type="ORF">FHR94_000880</name>
</gene>
<evidence type="ECO:0000313" key="1">
    <source>
        <dbReference type="EMBL" id="MBB3189656.1"/>
    </source>
</evidence>
<evidence type="ECO:0000313" key="2">
    <source>
        <dbReference type="Proteomes" id="UP000547614"/>
    </source>
</evidence>
<accession>A0A839VAY1</accession>
<reference evidence="1 2" key="1">
    <citation type="submission" date="2020-08" db="EMBL/GenBank/DDBJ databases">
        <title>Genomic Encyclopedia of Type Strains, Phase III (KMG-III): the genomes of soil and plant-associated and newly described type strains.</title>
        <authorList>
            <person name="Whitman W."/>
        </authorList>
    </citation>
    <scope>NUCLEOTIDE SEQUENCE [LARGE SCALE GENOMIC DNA]</scope>
    <source>
        <strain evidence="1 2">CECT 7282</strain>
    </source>
</reference>
<dbReference type="SUPFAM" id="SSF46785">
    <property type="entry name" value="Winged helix' DNA-binding domain"/>
    <property type="match status" value="1"/>
</dbReference>
<organism evidence="1 2">
    <name type="scientific">Halomonas cerina</name>
    <dbReference type="NCBI Taxonomy" id="447424"/>
    <lineage>
        <taxon>Bacteria</taxon>
        <taxon>Pseudomonadati</taxon>
        <taxon>Pseudomonadota</taxon>
        <taxon>Gammaproteobacteria</taxon>
        <taxon>Oceanospirillales</taxon>
        <taxon>Halomonadaceae</taxon>
        <taxon>Halomonas</taxon>
    </lineage>
</organism>
<sequence length="438" mass="49455">MENVKILCLVTPDIVDDLKRVVSSFDSVFIHVETYQNPGEVVELVDRGDFDVILFGGPLAYHIIKDNVRRRWLSLEVPVLYIDYTEVSIYKALFRSVDLVSIAKGLRFSIDHPAEADIKECLEELEIRSEQIFSWECHYTDKLDDIVRFHYRLWKKGQVDFSMTSIYLVYEKLEKMGAPVIRISPAKSSIRNGIQRSILMHQAKVAGREQLAVLKARMAEAVTSVHGGEDRATNQPGGVARLVKEFSEKIKGEAHWQKGRSRLEIICRKPDVDKETNMLDDFSIGYRIYTECGVGSFWGVGYGTSVKQASRQAEKALKASLSHGRFSCHIMDAGGHLLGPVGQWEKRDFAYRTDNDYMLDLSRKTGLGVATIHKILSLSARGGELRVTANEVARKFNVTSRSARRIIASLEQAGYATVVGEEQPLGKGRPRRLYLLKV</sequence>
<dbReference type="RefSeq" id="WP_183324397.1">
    <property type="nucleotide sequence ID" value="NZ_JACHXP010000003.1"/>
</dbReference>
<dbReference type="EMBL" id="JACHXP010000003">
    <property type="protein sequence ID" value="MBB3189656.1"/>
    <property type="molecule type" value="Genomic_DNA"/>
</dbReference>
<comment type="caution">
    <text evidence="1">The sequence shown here is derived from an EMBL/GenBank/DDBJ whole genome shotgun (WGS) entry which is preliminary data.</text>
</comment>
<dbReference type="AlphaFoldDB" id="A0A839VAY1"/>
<evidence type="ECO:0008006" key="3">
    <source>
        <dbReference type="Google" id="ProtNLM"/>
    </source>
</evidence>